<evidence type="ECO:0000259" key="2">
    <source>
        <dbReference type="PROSITE" id="PS50238"/>
    </source>
</evidence>
<accession>A0A2G8K651</accession>
<dbReference type="AlphaFoldDB" id="A0A2G8K651"/>
<keyword evidence="4" id="KW-1185">Reference proteome</keyword>
<dbReference type="STRING" id="307972.A0A2G8K651"/>
<proteinExistence type="predicted"/>
<protein>
    <recommendedName>
        <fullName evidence="2">Rho-GAP domain-containing protein</fullName>
    </recommendedName>
</protein>
<evidence type="ECO:0000313" key="3">
    <source>
        <dbReference type="EMBL" id="PIK43496.1"/>
    </source>
</evidence>
<dbReference type="Proteomes" id="UP000230750">
    <property type="component" value="Unassembled WGS sequence"/>
</dbReference>
<feature type="region of interest" description="Disordered" evidence="1">
    <location>
        <begin position="400"/>
        <end position="441"/>
    </location>
</feature>
<dbReference type="InterPro" id="IPR052118">
    <property type="entry name" value="Rho-GAP_regulator"/>
</dbReference>
<feature type="compositionally biased region" description="Polar residues" evidence="1">
    <location>
        <begin position="1"/>
        <end position="14"/>
    </location>
</feature>
<feature type="domain" description="Rho-GAP" evidence="2">
    <location>
        <begin position="191"/>
        <end position="399"/>
    </location>
</feature>
<dbReference type="GO" id="GO:0046578">
    <property type="term" value="P:regulation of Ras protein signal transduction"/>
    <property type="evidence" value="ECO:0007669"/>
    <property type="project" value="TreeGrafter"/>
</dbReference>
<gene>
    <name evidence="3" type="ORF">BSL78_19655</name>
</gene>
<sequence length="480" mass="53286">MTRQTSIPGESPQSPRRDDQRLIRRKMAGISLDFSLFKMPQSSKINRSIGRKGSNPSQSVGQKYVPKPSPDKKKSRRISSNKPLDVDATQFIKYKGDVGTRARSPSPFSGILTLHLHGVLRIGLGHETETLLQNCREVQQPLLPDEVEGGGTQPSPEIRPQRDTLCNTFIHRKIRHLEEGPVTGQEGVFGVHIDVVVRREGGEKDIPFIIQKCVQEVELRGLNSIGIYRVCGSAKKKKKLHDEFEKASALVDLNFDNYPDINIITGVLKDYLRELPEPLFTSTVCERLLELLDSETMSFSTEMILQAMLLLPTSNKDTAEYLLDHLKAVDAYSGRNKMNMYNIAVCFGPVLMSRGCAQAIANGNEKHKSEGVSRTQSVDSAEKHIELLHTLLDVWPARTVLAKGPPPDEEEPKPSEDPVVIDNQEEDSCYHSNDDLDESAPKDAVVVVGNGGGNEVEVEIKNPVEENPGWDADHLEVSAC</sequence>
<feature type="region of interest" description="Disordered" evidence="1">
    <location>
        <begin position="460"/>
        <end position="480"/>
    </location>
</feature>
<feature type="region of interest" description="Disordered" evidence="1">
    <location>
        <begin position="1"/>
        <end position="25"/>
    </location>
</feature>
<feature type="region of interest" description="Disordered" evidence="1">
    <location>
        <begin position="43"/>
        <end position="84"/>
    </location>
</feature>
<dbReference type="EMBL" id="MRZV01000846">
    <property type="protein sequence ID" value="PIK43496.1"/>
    <property type="molecule type" value="Genomic_DNA"/>
</dbReference>
<organism evidence="3 4">
    <name type="scientific">Stichopus japonicus</name>
    <name type="common">Sea cucumber</name>
    <dbReference type="NCBI Taxonomy" id="307972"/>
    <lineage>
        <taxon>Eukaryota</taxon>
        <taxon>Metazoa</taxon>
        <taxon>Echinodermata</taxon>
        <taxon>Eleutherozoa</taxon>
        <taxon>Echinozoa</taxon>
        <taxon>Holothuroidea</taxon>
        <taxon>Aspidochirotacea</taxon>
        <taxon>Aspidochirotida</taxon>
        <taxon>Stichopodidae</taxon>
        <taxon>Apostichopus</taxon>
    </lineage>
</organism>
<evidence type="ECO:0000256" key="1">
    <source>
        <dbReference type="SAM" id="MobiDB-lite"/>
    </source>
</evidence>
<dbReference type="SUPFAM" id="SSF48350">
    <property type="entry name" value="GTPase activation domain, GAP"/>
    <property type="match status" value="1"/>
</dbReference>
<dbReference type="GO" id="GO:0007165">
    <property type="term" value="P:signal transduction"/>
    <property type="evidence" value="ECO:0007669"/>
    <property type="project" value="InterPro"/>
</dbReference>
<dbReference type="GO" id="GO:0005096">
    <property type="term" value="F:GTPase activator activity"/>
    <property type="evidence" value="ECO:0007669"/>
    <property type="project" value="TreeGrafter"/>
</dbReference>
<dbReference type="PANTHER" id="PTHR46150:SF3">
    <property type="entry name" value="RHO GTPASE-ACTIVATING PROTEIN 100F"/>
    <property type="match status" value="1"/>
</dbReference>
<evidence type="ECO:0000313" key="4">
    <source>
        <dbReference type="Proteomes" id="UP000230750"/>
    </source>
</evidence>
<dbReference type="Pfam" id="PF00620">
    <property type="entry name" value="RhoGAP"/>
    <property type="match status" value="1"/>
</dbReference>
<dbReference type="SMART" id="SM00324">
    <property type="entry name" value="RhoGAP"/>
    <property type="match status" value="1"/>
</dbReference>
<name>A0A2G8K651_STIJA</name>
<comment type="caution">
    <text evidence="3">The sequence shown here is derived from an EMBL/GenBank/DDBJ whole genome shotgun (WGS) entry which is preliminary data.</text>
</comment>
<dbReference type="GO" id="GO:0016477">
    <property type="term" value="P:cell migration"/>
    <property type="evidence" value="ECO:0007669"/>
    <property type="project" value="TreeGrafter"/>
</dbReference>
<dbReference type="InterPro" id="IPR008936">
    <property type="entry name" value="Rho_GTPase_activation_prot"/>
</dbReference>
<dbReference type="PANTHER" id="PTHR46150">
    <property type="entry name" value="RHO GTPASE-ACTIVATING PROTEIN 100F"/>
    <property type="match status" value="1"/>
</dbReference>
<dbReference type="OrthoDB" id="120383at2759"/>
<dbReference type="GO" id="GO:0097060">
    <property type="term" value="C:synaptic membrane"/>
    <property type="evidence" value="ECO:0007669"/>
    <property type="project" value="TreeGrafter"/>
</dbReference>
<dbReference type="InterPro" id="IPR000198">
    <property type="entry name" value="RhoGAP_dom"/>
</dbReference>
<dbReference type="Gene3D" id="1.10.555.10">
    <property type="entry name" value="Rho GTPase activation protein"/>
    <property type="match status" value="1"/>
</dbReference>
<dbReference type="PROSITE" id="PS50238">
    <property type="entry name" value="RHOGAP"/>
    <property type="match status" value="1"/>
</dbReference>
<reference evidence="3 4" key="1">
    <citation type="journal article" date="2017" name="PLoS Biol.">
        <title>The sea cucumber genome provides insights into morphological evolution and visceral regeneration.</title>
        <authorList>
            <person name="Zhang X."/>
            <person name="Sun L."/>
            <person name="Yuan J."/>
            <person name="Sun Y."/>
            <person name="Gao Y."/>
            <person name="Zhang L."/>
            <person name="Li S."/>
            <person name="Dai H."/>
            <person name="Hamel J.F."/>
            <person name="Liu C."/>
            <person name="Yu Y."/>
            <person name="Liu S."/>
            <person name="Lin W."/>
            <person name="Guo K."/>
            <person name="Jin S."/>
            <person name="Xu P."/>
            <person name="Storey K.B."/>
            <person name="Huan P."/>
            <person name="Zhang T."/>
            <person name="Zhou Y."/>
            <person name="Zhang J."/>
            <person name="Lin C."/>
            <person name="Li X."/>
            <person name="Xing L."/>
            <person name="Huo D."/>
            <person name="Sun M."/>
            <person name="Wang L."/>
            <person name="Mercier A."/>
            <person name="Li F."/>
            <person name="Yang H."/>
            <person name="Xiang J."/>
        </authorList>
    </citation>
    <scope>NUCLEOTIDE SEQUENCE [LARGE SCALE GENOMIC DNA]</scope>
    <source>
        <strain evidence="3">Shaxun</strain>
        <tissue evidence="3">Muscle</tissue>
    </source>
</reference>
<feature type="compositionally biased region" description="Basic and acidic residues" evidence="1">
    <location>
        <begin position="471"/>
        <end position="480"/>
    </location>
</feature>